<evidence type="ECO:0000259" key="3">
    <source>
        <dbReference type="Pfam" id="PF14383"/>
    </source>
</evidence>
<dbReference type="Proteomes" id="UP000594263">
    <property type="component" value="Unplaced"/>
</dbReference>
<dbReference type="EnsemblPlants" id="Kaladp0024s0332.1.v1.1">
    <property type="protein sequence ID" value="Kaladp0024s0332.1.v1.1"/>
    <property type="gene ID" value="Kaladp0024s0332.v1.1"/>
</dbReference>
<feature type="compositionally biased region" description="Polar residues" evidence="1">
    <location>
        <begin position="336"/>
        <end position="346"/>
    </location>
</feature>
<proteinExistence type="predicted"/>
<evidence type="ECO:0000259" key="2">
    <source>
        <dbReference type="Pfam" id="PF14309"/>
    </source>
</evidence>
<feature type="region of interest" description="Disordered" evidence="1">
    <location>
        <begin position="412"/>
        <end position="442"/>
    </location>
</feature>
<feature type="compositionally biased region" description="Polar residues" evidence="1">
    <location>
        <begin position="63"/>
        <end position="74"/>
    </location>
</feature>
<name>A0A7N0T666_KALFE</name>
<dbReference type="Gramene" id="Kaladp0024s0332.1.v1.1">
    <property type="protein sequence ID" value="Kaladp0024s0332.1.v1.1"/>
    <property type="gene ID" value="Kaladp0024s0332.v1.1"/>
</dbReference>
<protein>
    <recommendedName>
        <fullName evidence="6">DUF3741 domain-containing protein</fullName>
    </recommendedName>
</protein>
<dbReference type="InterPro" id="IPR032795">
    <property type="entry name" value="DUF3741-assoc"/>
</dbReference>
<reference evidence="4" key="1">
    <citation type="submission" date="2021-01" db="UniProtKB">
        <authorList>
            <consortium name="EnsemblPlants"/>
        </authorList>
    </citation>
    <scope>IDENTIFICATION</scope>
</reference>
<dbReference type="PANTHER" id="PTHR37751:SF1">
    <property type="entry name" value="LOW PROTEIN: M-PHASE INDUCER PHOSPHATASE-LIKE PROTEIN"/>
    <property type="match status" value="1"/>
</dbReference>
<dbReference type="PANTHER" id="PTHR37751">
    <property type="entry name" value="LOW PROTEIN: M-PHASE INDUCER PHOSPHATASE-LIKE PROTEIN"/>
    <property type="match status" value="1"/>
</dbReference>
<dbReference type="AlphaFoldDB" id="A0A7N0T666"/>
<dbReference type="Pfam" id="PF14309">
    <property type="entry name" value="DUF4378"/>
    <property type="match status" value="1"/>
</dbReference>
<feature type="region of interest" description="Disordered" evidence="1">
    <location>
        <begin position="55"/>
        <end position="89"/>
    </location>
</feature>
<accession>A0A7N0T666</accession>
<feature type="domain" description="DUF4378" evidence="2">
    <location>
        <begin position="472"/>
        <end position="613"/>
    </location>
</feature>
<dbReference type="InterPro" id="IPR025486">
    <property type="entry name" value="DUF4378"/>
</dbReference>
<feature type="region of interest" description="Disordered" evidence="1">
    <location>
        <begin position="291"/>
        <end position="360"/>
    </location>
</feature>
<dbReference type="Pfam" id="PF14383">
    <property type="entry name" value="VARLMGL"/>
    <property type="match status" value="1"/>
</dbReference>
<evidence type="ECO:0000313" key="5">
    <source>
        <dbReference type="Proteomes" id="UP000594263"/>
    </source>
</evidence>
<organism evidence="4 5">
    <name type="scientific">Kalanchoe fedtschenkoi</name>
    <name type="common">Lavender scallops</name>
    <name type="synonym">South American air plant</name>
    <dbReference type="NCBI Taxonomy" id="63787"/>
    <lineage>
        <taxon>Eukaryota</taxon>
        <taxon>Viridiplantae</taxon>
        <taxon>Streptophyta</taxon>
        <taxon>Embryophyta</taxon>
        <taxon>Tracheophyta</taxon>
        <taxon>Spermatophyta</taxon>
        <taxon>Magnoliopsida</taxon>
        <taxon>eudicotyledons</taxon>
        <taxon>Gunneridae</taxon>
        <taxon>Pentapetalae</taxon>
        <taxon>Saxifragales</taxon>
        <taxon>Crassulaceae</taxon>
        <taxon>Kalanchoe</taxon>
    </lineage>
</organism>
<evidence type="ECO:0000313" key="4">
    <source>
        <dbReference type="EnsemblPlants" id="Kaladp0024s0332.1.v1.1"/>
    </source>
</evidence>
<keyword evidence="5" id="KW-1185">Reference proteome</keyword>
<evidence type="ECO:0008006" key="6">
    <source>
        <dbReference type="Google" id="ProtNLM"/>
    </source>
</evidence>
<sequence>MGRDYWYWRGKRVRGGGGGGGGGGDATSPSGCMSSVFRLFDFHHLQLCYSLNHLSQHHHPHGNPQNLDSTSLHQESLKGREAPRNSVESEDVFHGEAAAAAASISKPMSVDKLNNLSIPQMSKIQIKTKRRPTISLSTSEEVSEGSLCSPGVKTPSLVVRLMGLDMLPETNSPAEPHSACAARLLSHSRRKYVDRSSDHLISGTQSLPESPRLSLARKSDVDIHHRLSLEVNKEGDDMDMMCKRREMIKSLVQNSEAEGWSPGHYAKQIVKQAKERAGRRAGLAEITNTVRNRSEEDQKRDEHRLSAAAVKTRRPSSRNYIPAAGFRPVELDGENQAPTSSLNTKQHSTRMSPSTSPMPIEQKRMKSFPKKPNQLVNEKSVERSKCGKGLEDKFKFSAEKRKPLIAKKSPQFNATTAHNKNHPAARTNTDRFKQVSDKQNAQQQRQRINSQLGTRIAAAAKTQTVGGPEIIEYVAEILKCMGIRDHTRVISSRISNSHSTTHPLHPSIFDLLERVTSSSPGLKCNRRLVFQLADEILGDIIVKRPSVVMYMNGAELLKQLTSKMASFPLSNCQVLQDIDALVGSDYHAEALEDERGSVVGEIEREILDCLLDETASFTTSPRT</sequence>
<feature type="domain" description="DUF3741" evidence="3">
    <location>
        <begin position="149"/>
        <end position="172"/>
    </location>
</feature>
<feature type="compositionally biased region" description="Low complexity" evidence="1">
    <location>
        <begin position="349"/>
        <end position="359"/>
    </location>
</feature>
<feature type="compositionally biased region" description="Basic and acidic residues" evidence="1">
    <location>
        <begin position="292"/>
        <end position="305"/>
    </location>
</feature>
<dbReference type="OMA" id="FHYLELF"/>
<evidence type="ECO:0000256" key="1">
    <source>
        <dbReference type="SAM" id="MobiDB-lite"/>
    </source>
</evidence>